<dbReference type="InParanoid" id="E6W064"/>
<evidence type="ECO:0000259" key="2">
    <source>
        <dbReference type="Pfam" id="PF02169"/>
    </source>
</evidence>
<dbReference type="PROSITE" id="PS51257">
    <property type="entry name" value="PROKAR_LIPOPROTEIN"/>
    <property type="match status" value="1"/>
</dbReference>
<evidence type="ECO:0000256" key="1">
    <source>
        <dbReference type="SAM" id="SignalP"/>
    </source>
</evidence>
<dbReference type="STRING" id="653733.Selin_0437"/>
<dbReference type="KEGG" id="din:Selin_0437"/>
<reference evidence="3 4" key="1">
    <citation type="submission" date="2010-12" db="EMBL/GenBank/DDBJ databases">
        <title>Complete sequence of Desulfurispirillum indicum S5.</title>
        <authorList>
            <consortium name="US DOE Joint Genome Institute"/>
            <person name="Lucas S."/>
            <person name="Copeland A."/>
            <person name="Lapidus A."/>
            <person name="Cheng J.-F."/>
            <person name="Goodwin L."/>
            <person name="Pitluck S."/>
            <person name="Chertkov O."/>
            <person name="Held B."/>
            <person name="Detter J.C."/>
            <person name="Han C."/>
            <person name="Tapia R."/>
            <person name="Land M."/>
            <person name="Hauser L."/>
            <person name="Kyrpides N."/>
            <person name="Ivanova N."/>
            <person name="Mikhailova N."/>
            <person name="Haggblom M."/>
            <person name="Rauschenbach I."/>
            <person name="Bini E."/>
            <person name="Woyke T."/>
        </authorList>
    </citation>
    <scope>NUCLEOTIDE SEQUENCE [LARGE SCALE GENOMIC DNA]</scope>
    <source>
        <strain evidence="4">ATCC BAA-1389 / DSM 22839 / S5</strain>
    </source>
</reference>
<dbReference type="HOGENOM" id="CLU_825776_0_0_0"/>
<dbReference type="InterPro" id="IPR024952">
    <property type="entry name" value="LPP20-like_dom"/>
</dbReference>
<proteinExistence type="predicted"/>
<feature type="chain" id="PRO_5003213838" description="Lipoprotein LPP20-like domain-containing protein" evidence="1">
    <location>
        <begin position="22"/>
        <end position="336"/>
    </location>
</feature>
<feature type="domain" description="Lipoprotein LPP20-like" evidence="2">
    <location>
        <begin position="31"/>
        <end position="135"/>
    </location>
</feature>
<dbReference type="OrthoDB" id="6396461at2"/>
<sequence>MRSLISALLALSLTLLLSACASRDTSAPTHPTWLTGESERFPASSYVLGRGSGPTPAIAADGARADLAKFFQVQVSSQVRTHVLERVEGTAAPQIQQQYEVEVNARVNRVLEGVEIGESWYDSQSGSYHALAVLHRGRTVLNLENQAADIDSRTRHHVEQATRRSDVLGAVSELQQAIELQRSRLPVEKMLQVLDRTGLSPVREYEINALQTRQRELLATRTIRVVATADQGADQLQAAASGALSTWGLRVVPEGDYTLNVTLQSATPVYQDRWYWVRASVDMVLSDADGNVLNRHSTPIRESAQQAATASRRALEQAIRATELHAMKLFVEAGQP</sequence>
<dbReference type="EMBL" id="CP002432">
    <property type="protein sequence ID" value="ADU65190.1"/>
    <property type="molecule type" value="Genomic_DNA"/>
</dbReference>
<name>E6W064_DESIS</name>
<keyword evidence="1" id="KW-0732">Signal</keyword>
<evidence type="ECO:0000313" key="4">
    <source>
        <dbReference type="Proteomes" id="UP000002572"/>
    </source>
</evidence>
<protein>
    <recommendedName>
        <fullName evidence="2">Lipoprotein LPP20-like domain-containing protein</fullName>
    </recommendedName>
</protein>
<dbReference type="AlphaFoldDB" id="E6W064"/>
<gene>
    <name evidence="3" type="ordered locus">Selin_0437</name>
</gene>
<dbReference type="Proteomes" id="UP000002572">
    <property type="component" value="Chromosome"/>
</dbReference>
<dbReference type="Pfam" id="PF02169">
    <property type="entry name" value="LPP20"/>
    <property type="match status" value="1"/>
</dbReference>
<organism evidence="3 4">
    <name type="scientific">Desulfurispirillum indicum (strain ATCC BAA-1389 / DSM 22839 / S5)</name>
    <dbReference type="NCBI Taxonomy" id="653733"/>
    <lineage>
        <taxon>Bacteria</taxon>
        <taxon>Pseudomonadati</taxon>
        <taxon>Chrysiogenota</taxon>
        <taxon>Chrysiogenia</taxon>
        <taxon>Chrysiogenales</taxon>
        <taxon>Chrysiogenaceae</taxon>
        <taxon>Desulfurispirillum</taxon>
    </lineage>
</organism>
<dbReference type="Gene3D" id="3.10.28.20">
    <property type="entry name" value="Acetamidase/Formamidase-like domains"/>
    <property type="match status" value="1"/>
</dbReference>
<accession>E6W064</accession>
<keyword evidence="4" id="KW-1185">Reference proteome</keyword>
<feature type="signal peptide" evidence="1">
    <location>
        <begin position="1"/>
        <end position="21"/>
    </location>
</feature>
<dbReference type="RefSeq" id="WP_013505079.1">
    <property type="nucleotide sequence ID" value="NC_014836.1"/>
</dbReference>
<evidence type="ECO:0000313" key="3">
    <source>
        <dbReference type="EMBL" id="ADU65190.1"/>
    </source>
</evidence>